<accession>A0A9Q3FV74</accession>
<proteinExistence type="predicted"/>
<organism evidence="1 2">
    <name type="scientific">Austropuccinia psidii MF-1</name>
    <dbReference type="NCBI Taxonomy" id="1389203"/>
    <lineage>
        <taxon>Eukaryota</taxon>
        <taxon>Fungi</taxon>
        <taxon>Dikarya</taxon>
        <taxon>Basidiomycota</taxon>
        <taxon>Pucciniomycotina</taxon>
        <taxon>Pucciniomycetes</taxon>
        <taxon>Pucciniales</taxon>
        <taxon>Sphaerophragmiaceae</taxon>
        <taxon>Austropuccinia</taxon>
    </lineage>
</organism>
<gene>
    <name evidence="1" type="ORF">O181_084220</name>
</gene>
<dbReference type="EMBL" id="AVOT02049342">
    <property type="protein sequence ID" value="MBW0544505.1"/>
    <property type="molecule type" value="Genomic_DNA"/>
</dbReference>
<sequence length="155" mass="17489">MQNPNTTPLVPENKILTFQGVKPGKKRISCGIINLNDFFIKYVLALLAKIGICGWAPDLNDAYDSLYNEAFQISVIKTFCQLAAGGAYGYMNANFRFLNNLQLLEATYNHIVCFTLAKQHKQELKETGKYLKSKDSQAVLRVRLRVTIQSILDLI</sequence>
<name>A0A9Q3FV74_9BASI</name>
<reference evidence="1" key="1">
    <citation type="submission" date="2021-03" db="EMBL/GenBank/DDBJ databases">
        <title>Draft genome sequence of rust myrtle Austropuccinia psidii MF-1, a brazilian biotype.</title>
        <authorList>
            <person name="Quecine M.C."/>
            <person name="Pachon D.M.R."/>
            <person name="Bonatelli M.L."/>
            <person name="Correr F.H."/>
            <person name="Franceschini L.M."/>
            <person name="Leite T.F."/>
            <person name="Margarido G.R.A."/>
            <person name="Almeida C.A."/>
            <person name="Ferrarezi J.A."/>
            <person name="Labate C.A."/>
        </authorList>
    </citation>
    <scope>NUCLEOTIDE SEQUENCE</scope>
    <source>
        <strain evidence="1">MF-1</strain>
    </source>
</reference>
<evidence type="ECO:0000313" key="2">
    <source>
        <dbReference type="Proteomes" id="UP000765509"/>
    </source>
</evidence>
<dbReference type="Proteomes" id="UP000765509">
    <property type="component" value="Unassembled WGS sequence"/>
</dbReference>
<comment type="caution">
    <text evidence="1">The sequence shown here is derived from an EMBL/GenBank/DDBJ whole genome shotgun (WGS) entry which is preliminary data.</text>
</comment>
<keyword evidence="2" id="KW-1185">Reference proteome</keyword>
<dbReference type="AlphaFoldDB" id="A0A9Q3FV74"/>
<evidence type="ECO:0000313" key="1">
    <source>
        <dbReference type="EMBL" id="MBW0544505.1"/>
    </source>
</evidence>
<protein>
    <submittedName>
        <fullName evidence="1">Uncharacterized protein</fullName>
    </submittedName>
</protein>
<dbReference type="OrthoDB" id="2505488at2759"/>